<evidence type="ECO:0000313" key="3">
    <source>
        <dbReference type="Proteomes" id="UP000271464"/>
    </source>
</evidence>
<dbReference type="AlphaFoldDB" id="A0AB38UVA2"/>
<reference evidence="3 4" key="1">
    <citation type="submission" date="2018-09" db="EMBL/GenBank/DDBJ databases">
        <authorList>
            <person name="Tagini F."/>
        </authorList>
    </citation>
    <scope>NUCLEOTIDE SEQUENCE [LARGE SCALE GENOMIC DNA]</scope>
    <source>
        <strain evidence="2 3">MK4</strain>
        <strain evidence="1 4">MK42</strain>
    </source>
</reference>
<organism evidence="1 4">
    <name type="scientific">Mycobacterium persicum</name>
    <dbReference type="NCBI Taxonomy" id="1487726"/>
    <lineage>
        <taxon>Bacteria</taxon>
        <taxon>Bacillati</taxon>
        <taxon>Actinomycetota</taxon>
        <taxon>Actinomycetes</taxon>
        <taxon>Mycobacteriales</taxon>
        <taxon>Mycobacteriaceae</taxon>
        <taxon>Mycobacterium</taxon>
    </lineage>
</organism>
<comment type="caution">
    <text evidence="1">The sequence shown here is derived from an EMBL/GenBank/DDBJ whole genome shotgun (WGS) entry which is preliminary data.</text>
</comment>
<evidence type="ECO:0000313" key="1">
    <source>
        <dbReference type="EMBL" id="VAZ84593.1"/>
    </source>
</evidence>
<proteinExistence type="predicted"/>
<protein>
    <submittedName>
        <fullName evidence="1">Uncharacterized protein</fullName>
    </submittedName>
</protein>
<evidence type="ECO:0000313" key="4">
    <source>
        <dbReference type="Proteomes" id="UP000279331"/>
    </source>
</evidence>
<sequence length="166" mass="17716">MRLLGRPGLVSLVFGSAIWAEDMHAGLTMLGMITTRVIGVAEYQISSEEAGIINARYVSSGSVRSSGGIGSGRARGDTSNGFPGDYRVQYFDAAGELTGDLDLRIQRAGASYRLTWRHRSQNVSLPAAVGEVVYEGIGFANGQRSMAIAYWMAERVSAAIAGRPLL</sequence>
<dbReference type="Proteomes" id="UP000271464">
    <property type="component" value="Unassembled WGS sequence"/>
</dbReference>
<keyword evidence="3" id="KW-1185">Reference proteome</keyword>
<dbReference type="Proteomes" id="UP000279331">
    <property type="component" value="Unassembled WGS sequence"/>
</dbReference>
<dbReference type="EMBL" id="UPHM01000091">
    <property type="protein sequence ID" value="VAZ96058.1"/>
    <property type="molecule type" value="Genomic_DNA"/>
</dbReference>
<evidence type="ECO:0000313" key="2">
    <source>
        <dbReference type="EMBL" id="VAZ96058.1"/>
    </source>
</evidence>
<dbReference type="RefSeq" id="WP_244174279.1">
    <property type="nucleotide sequence ID" value="NZ_MVIF01000006.1"/>
</dbReference>
<accession>A0AB38UVA2</accession>
<dbReference type="EMBL" id="UPHL01000094">
    <property type="protein sequence ID" value="VAZ84593.1"/>
    <property type="molecule type" value="Genomic_DNA"/>
</dbReference>
<gene>
    <name evidence="1" type="ORF">LAUMK42_03416</name>
    <name evidence="2" type="ORF">LAUMK4_03366</name>
</gene>
<name>A0AB38UVA2_9MYCO</name>